<accession>E9SC63</accession>
<evidence type="ECO:0000313" key="2">
    <source>
        <dbReference type="Proteomes" id="UP000004259"/>
    </source>
</evidence>
<dbReference type="OrthoDB" id="2048320at2"/>
<proteinExistence type="predicted"/>
<dbReference type="eggNOG" id="ENOG503248J">
    <property type="taxonomic scope" value="Bacteria"/>
</dbReference>
<dbReference type="EMBL" id="ADKM02000075">
    <property type="protein sequence ID" value="EGC03231.1"/>
    <property type="molecule type" value="Genomic_DNA"/>
</dbReference>
<keyword evidence="2" id="KW-1185">Reference proteome</keyword>
<dbReference type="RefSeq" id="WP_002849459.1">
    <property type="nucleotide sequence ID" value="NZ_ADKM02000075.1"/>
</dbReference>
<evidence type="ECO:0000313" key="1">
    <source>
        <dbReference type="EMBL" id="EGC03231.1"/>
    </source>
</evidence>
<name>E9SC63_RUMAL</name>
<reference evidence="1 2" key="1">
    <citation type="submission" date="2011-02" db="EMBL/GenBank/DDBJ databases">
        <authorList>
            <person name="Nelson K.E."/>
            <person name="Sutton G."/>
            <person name="Torralba M."/>
            <person name="Durkin S."/>
            <person name="Harkins D."/>
            <person name="Montgomery R."/>
            <person name="Ziemer C."/>
            <person name="Klaassens E."/>
            <person name="Ocuiv P."/>
            <person name="Morrison M."/>
        </authorList>
    </citation>
    <scope>NUCLEOTIDE SEQUENCE [LARGE SCALE GENOMIC DNA]</scope>
    <source>
        <strain evidence="1 2">8</strain>
    </source>
</reference>
<protein>
    <submittedName>
        <fullName evidence="1">Uncharacterized protein</fullName>
    </submittedName>
</protein>
<comment type="caution">
    <text evidence="1">The sequence shown here is derived from an EMBL/GenBank/DDBJ whole genome shotgun (WGS) entry which is preliminary data.</text>
</comment>
<dbReference type="Proteomes" id="UP000004259">
    <property type="component" value="Unassembled WGS sequence"/>
</dbReference>
<organism evidence="1 2">
    <name type="scientific">Ruminococcus albus 8</name>
    <dbReference type="NCBI Taxonomy" id="246199"/>
    <lineage>
        <taxon>Bacteria</taxon>
        <taxon>Bacillati</taxon>
        <taxon>Bacillota</taxon>
        <taxon>Clostridia</taxon>
        <taxon>Eubacteriales</taxon>
        <taxon>Oscillospiraceae</taxon>
        <taxon>Ruminococcus</taxon>
    </lineage>
</organism>
<sequence length="72" mass="8022">MKNYIITDLIEPDNGCEGFADGEEPMVTLILDDGRKIRVPDMTAYRNGWDTGVCVTDEQLSPYLNVAERGAK</sequence>
<dbReference type="AlphaFoldDB" id="E9SC63"/>
<gene>
    <name evidence="1" type="ORF">CUS_6880</name>
</gene>
<dbReference type="STRING" id="246199.CUS_6880"/>